<dbReference type="EMBL" id="SSTE01020187">
    <property type="protein sequence ID" value="KAA0035211.1"/>
    <property type="molecule type" value="Genomic_DNA"/>
</dbReference>
<dbReference type="AlphaFoldDB" id="A0A5A7T0U3"/>
<proteinExistence type="predicted"/>
<dbReference type="Pfam" id="PF08284">
    <property type="entry name" value="RVP_2"/>
    <property type="match status" value="1"/>
</dbReference>
<dbReference type="OrthoDB" id="1934862at2759"/>
<evidence type="ECO:0000313" key="4">
    <source>
        <dbReference type="Proteomes" id="UP000321947"/>
    </source>
</evidence>
<dbReference type="EMBL" id="SSTD01005533">
    <property type="protein sequence ID" value="TYK21825.1"/>
    <property type="molecule type" value="Genomic_DNA"/>
</dbReference>
<comment type="caution">
    <text evidence="1">The sequence shown here is derived from an EMBL/GenBank/DDBJ whole genome shotgun (WGS) entry which is preliminary data.</text>
</comment>
<gene>
    <name evidence="2" type="ORF">E5676_scaffold991G00460</name>
    <name evidence="1" type="ORF">E6C27_scaffold346G00360</name>
</gene>
<reference evidence="3 4" key="1">
    <citation type="submission" date="2019-08" db="EMBL/GenBank/DDBJ databases">
        <title>Draft genome sequences of two oriental melons (Cucumis melo L. var makuwa).</title>
        <authorList>
            <person name="Kwon S.-Y."/>
        </authorList>
    </citation>
    <scope>NUCLEOTIDE SEQUENCE [LARGE SCALE GENOMIC DNA]</scope>
    <source>
        <strain evidence="4">cv. Chang Bougi</strain>
        <strain evidence="3">cv. SW 3</strain>
        <tissue evidence="1">Leaf</tissue>
    </source>
</reference>
<evidence type="ECO:0000313" key="3">
    <source>
        <dbReference type="Proteomes" id="UP000321393"/>
    </source>
</evidence>
<evidence type="ECO:0000313" key="1">
    <source>
        <dbReference type="EMBL" id="KAA0035211.1"/>
    </source>
</evidence>
<dbReference type="InterPro" id="IPR021109">
    <property type="entry name" value="Peptidase_aspartic_dom_sf"/>
</dbReference>
<dbReference type="Proteomes" id="UP000321947">
    <property type="component" value="Unassembled WGS sequence"/>
</dbReference>
<accession>A0A5A7T0U3</accession>
<dbReference type="Proteomes" id="UP000321393">
    <property type="component" value="Unassembled WGS sequence"/>
</dbReference>
<name>A0A5A7T0U3_CUCMM</name>
<dbReference type="Gene3D" id="2.40.70.10">
    <property type="entry name" value="Acid Proteases"/>
    <property type="match status" value="1"/>
</dbReference>
<evidence type="ECO:0000313" key="2">
    <source>
        <dbReference type="EMBL" id="TYK21825.1"/>
    </source>
</evidence>
<protein>
    <submittedName>
        <fullName evidence="1">Ty3-gypsy retrotransposon protein</fullName>
    </submittedName>
</protein>
<organism evidence="1 3">
    <name type="scientific">Cucumis melo var. makuwa</name>
    <name type="common">Oriental melon</name>
    <dbReference type="NCBI Taxonomy" id="1194695"/>
    <lineage>
        <taxon>Eukaryota</taxon>
        <taxon>Viridiplantae</taxon>
        <taxon>Streptophyta</taxon>
        <taxon>Embryophyta</taxon>
        <taxon>Tracheophyta</taxon>
        <taxon>Spermatophyta</taxon>
        <taxon>Magnoliopsida</taxon>
        <taxon>eudicotyledons</taxon>
        <taxon>Gunneridae</taxon>
        <taxon>Pentapetalae</taxon>
        <taxon>rosids</taxon>
        <taxon>fabids</taxon>
        <taxon>Cucurbitales</taxon>
        <taxon>Cucurbitaceae</taxon>
        <taxon>Benincaseae</taxon>
        <taxon>Cucumis</taxon>
    </lineage>
</organism>
<sequence>MVETMHFGVIMGTGSAVKGKRVCKGVMLTIGKMMIVEYFLPLELGDVKVVLGMQWLRTIDVTEVDWRVLNNDDRKRNDENNN</sequence>